<organism evidence="11 12">
    <name type="scientific">Zingiber officinale</name>
    <name type="common">Ginger</name>
    <name type="synonym">Amomum zingiber</name>
    <dbReference type="NCBI Taxonomy" id="94328"/>
    <lineage>
        <taxon>Eukaryota</taxon>
        <taxon>Viridiplantae</taxon>
        <taxon>Streptophyta</taxon>
        <taxon>Embryophyta</taxon>
        <taxon>Tracheophyta</taxon>
        <taxon>Spermatophyta</taxon>
        <taxon>Magnoliopsida</taxon>
        <taxon>Liliopsida</taxon>
        <taxon>Zingiberales</taxon>
        <taxon>Zingiberaceae</taxon>
        <taxon>Zingiber</taxon>
    </lineage>
</organism>
<feature type="domain" description="RING-type" evidence="10">
    <location>
        <begin position="442"/>
        <end position="483"/>
    </location>
</feature>
<evidence type="ECO:0000256" key="8">
    <source>
        <dbReference type="PROSITE-ProRule" id="PRU00175"/>
    </source>
</evidence>
<feature type="region of interest" description="Disordered" evidence="9">
    <location>
        <begin position="1"/>
        <end position="36"/>
    </location>
</feature>
<comment type="catalytic activity">
    <reaction evidence="1">
        <text>S-ubiquitinyl-[E2 ubiquitin-conjugating enzyme]-L-cysteine + [acceptor protein]-L-lysine = [E2 ubiquitin-conjugating enzyme]-L-cysteine + N(6)-ubiquitinyl-[acceptor protein]-L-lysine.</text>
        <dbReference type="EC" id="2.3.2.27"/>
    </reaction>
</comment>
<evidence type="ECO:0000313" key="12">
    <source>
        <dbReference type="Proteomes" id="UP000734854"/>
    </source>
</evidence>
<dbReference type="PANTHER" id="PTHR22937">
    <property type="entry name" value="E3 UBIQUITIN-PROTEIN LIGASE RNF165"/>
    <property type="match status" value="1"/>
</dbReference>
<protein>
    <recommendedName>
        <fullName evidence="2">RING-type E3 ubiquitin transferase</fullName>
        <ecNumber evidence="2">2.3.2.27</ecNumber>
    </recommendedName>
</protein>
<dbReference type="Proteomes" id="UP000734854">
    <property type="component" value="Unassembled WGS sequence"/>
</dbReference>
<comment type="caution">
    <text evidence="11">The sequence shown here is derived from an EMBL/GenBank/DDBJ whole genome shotgun (WGS) entry which is preliminary data.</text>
</comment>
<dbReference type="EMBL" id="JACMSC010000001">
    <property type="protein sequence ID" value="KAG6535889.1"/>
    <property type="molecule type" value="Genomic_DNA"/>
</dbReference>
<keyword evidence="6" id="KW-0833">Ubl conjugation pathway</keyword>
<feature type="region of interest" description="Disordered" evidence="9">
    <location>
        <begin position="131"/>
        <end position="186"/>
    </location>
</feature>
<accession>A0A8J5LRQ0</accession>
<sequence length="493" mass="54333">MPEMEHNEACNHPQNHACSGSAPAMDNSTASEFATRATDHPSSSFISAFPTCFPTNAGSSNSSYVNMSSGGFTSFPPNQVPHWPPPYNQPLSGNGCSTSYPHIDYRMVAFKRKSPTIPLDGETNVARYPQVGSSMNHPSRPVSIEPNIPPPPENLPLNTISMPASHSSDDNLPGEGSQRNVRSRHSEEFQTQCNPAWYYASRDTAYALYGSNDAMSGSRMTQQWSQFPAHMVPHGWFPTSDAISFHHRLNQPIARDNVANSTSATNGAYHHLVQNRNQNAPASALQFPSMLNMVPTQSANGHNYSFIPYNNRAVGAQVGVEAAASSRSLRPLPIIQHTSHGVSARGSHQRSNLMTHRRNTPNRWAPESAFMAGWLAFYDTANLHDQHRDMRLDIDDMSYEELLALGERIGNVSTGLSEEAVSSCMVETVHHSCPRIQDEGKCAVCLEEYDDNEKLGRLKCGHDYHICCISHWLKTKNICPICRVPASTDASDK</sequence>
<dbReference type="CDD" id="cd16469">
    <property type="entry name" value="RING-H2_RNF24-like"/>
    <property type="match status" value="1"/>
</dbReference>
<dbReference type="GO" id="GO:0008270">
    <property type="term" value="F:zinc ion binding"/>
    <property type="evidence" value="ECO:0007669"/>
    <property type="project" value="UniProtKB-KW"/>
</dbReference>
<evidence type="ECO:0000256" key="3">
    <source>
        <dbReference type="ARBA" id="ARBA00022679"/>
    </source>
</evidence>
<keyword evidence="3" id="KW-0808">Transferase</keyword>
<evidence type="ECO:0000256" key="2">
    <source>
        <dbReference type="ARBA" id="ARBA00012483"/>
    </source>
</evidence>
<keyword evidence="4" id="KW-0479">Metal-binding</keyword>
<evidence type="ECO:0000256" key="7">
    <source>
        <dbReference type="ARBA" id="ARBA00022833"/>
    </source>
</evidence>
<dbReference type="SMART" id="SM00184">
    <property type="entry name" value="RING"/>
    <property type="match status" value="1"/>
</dbReference>
<name>A0A8J5LRQ0_ZINOF</name>
<dbReference type="Pfam" id="PF13639">
    <property type="entry name" value="zf-RING_2"/>
    <property type="match status" value="1"/>
</dbReference>
<reference evidence="11 12" key="1">
    <citation type="submission" date="2020-08" db="EMBL/GenBank/DDBJ databases">
        <title>Plant Genome Project.</title>
        <authorList>
            <person name="Zhang R.-G."/>
        </authorList>
    </citation>
    <scope>NUCLEOTIDE SEQUENCE [LARGE SCALE GENOMIC DNA]</scope>
    <source>
        <tissue evidence="11">Rhizome</tissue>
    </source>
</reference>
<proteinExistence type="predicted"/>
<dbReference type="PANTHER" id="PTHR22937:SF65">
    <property type="entry name" value="E3 UBIQUITIN-PROTEIN LIGASE ARK2C"/>
    <property type="match status" value="1"/>
</dbReference>
<dbReference type="PROSITE" id="PS50089">
    <property type="entry name" value="ZF_RING_2"/>
    <property type="match status" value="1"/>
</dbReference>
<dbReference type="AlphaFoldDB" id="A0A8J5LRQ0"/>
<keyword evidence="7" id="KW-0862">Zinc</keyword>
<evidence type="ECO:0000256" key="1">
    <source>
        <dbReference type="ARBA" id="ARBA00000900"/>
    </source>
</evidence>
<keyword evidence="5 8" id="KW-0863">Zinc-finger</keyword>
<evidence type="ECO:0000256" key="6">
    <source>
        <dbReference type="ARBA" id="ARBA00022786"/>
    </source>
</evidence>
<evidence type="ECO:0000259" key="10">
    <source>
        <dbReference type="PROSITE" id="PS50089"/>
    </source>
</evidence>
<evidence type="ECO:0000256" key="9">
    <source>
        <dbReference type="SAM" id="MobiDB-lite"/>
    </source>
</evidence>
<dbReference type="EC" id="2.3.2.27" evidence="2"/>
<evidence type="ECO:0000313" key="11">
    <source>
        <dbReference type="EMBL" id="KAG6535889.1"/>
    </source>
</evidence>
<dbReference type="OrthoDB" id="8062037at2759"/>
<evidence type="ECO:0000256" key="4">
    <source>
        <dbReference type="ARBA" id="ARBA00022723"/>
    </source>
</evidence>
<dbReference type="InterPro" id="IPR001841">
    <property type="entry name" value="Znf_RING"/>
</dbReference>
<evidence type="ECO:0000256" key="5">
    <source>
        <dbReference type="ARBA" id="ARBA00022771"/>
    </source>
</evidence>
<keyword evidence="12" id="KW-1185">Reference proteome</keyword>
<gene>
    <name evidence="11" type="ORF">ZIOFF_000920</name>
</gene>
<dbReference type="GO" id="GO:0061630">
    <property type="term" value="F:ubiquitin protein ligase activity"/>
    <property type="evidence" value="ECO:0007669"/>
    <property type="project" value="UniProtKB-EC"/>
</dbReference>
<dbReference type="InterPro" id="IPR045191">
    <property type="entry name" value="MBR1/2-like"/>
</dbReference>